<feature type="transmembrane region" description="Helical" evidence="7">
    <location>
        <begin position="212"/>
        <end position="234"/>
    </location>
</feature>
<keyword evidence="9" id="KW-1185">Reference proteome</keyword>
<feature type="transmembrane region" description="Helical" evidence="7">
    <location>
        <begin position="27"/>
        <end position="50"/>
    </location>
</feature>
<evidence type="ECO:0000256" key="1">
    <source>
        <dbReference type="ARBA" id="ARBA00004141"/>
    </source>
</evidence>
<keyword evidence="3" id="KW-0813">Transport</keyword>
<organism evidence="8 9">
    <name type="scientific">Calocera viscosa (strain TUFC12733)</name>
    <dbReference type="NCBI Taxonomy" id="1330018"/>
    <lineage>
        <taxon>Eukaryota</taxon>
        <taxon>Fungi</taxon>
        <taxon>Dikarya</taxon>
        <taxon>Basidiomycota</taxon>
        <taxon>Agaricomycotina</taxon>
        <taxon>Dacrymycetes</taxon>
        <taxon>Dacrymycetales</taxon>
        <taxon>Dacrymycetaceae</taxon>
        <taxon>Calocera</taxon>
    </lineage>
</organism>
<feature type="transmembrane region" description="Helical" evidence="7">
    <location>
        <begin position="416"/>
        <end position="438"/>
    </location>
</feature>
<dbReference type="PANTHER" id="PTHR20772:SF2">
    <property type="entry name" value="PROTEIN FMP42"/>
    <property type="match status" value="1"/>
</dbReference>
<name>A0A167NMP8_CALVF</name>
<gene>
    <name evidence="8" type="ORF">CALVIDRAFT_545077</name>
</gene>
<feature type="transmembrane region" description="Helical" evidence="7">
    <location>
        <begin position="143"/>
        <end position="161"/>
    </location>
</feature>
<comment type="subcellular location">
    <subcellularLocation>
        <location evidence="1">Membrane</location>
        <topology evidence="1">Multi-pass membrane protein</topology>
    </subcellularLocation>
</comment>
<keyword evidence="6 7" id="KW-0472">Membrane</keyword>
<dbReference type="InterPro" id="IPR036259">
    <property type="entry name" value="MFS_trans_sf"/>
</dbReference>
<evidence type="ECO:0000313" key="9">
    <source>
        <dbReference type="Proteomes" id="UP000076738"/>
    </source>
</evidence>
<sequence length="593" mass="64394">MDTDQVVVPKEQREALQQFEEPRSLRLAQVASAVLYCLCASGVIFGYAALKPVLISEGVYHHLCTPDEIDSHARVCREQELRLNLMFNIAAVTTNVAALPVGATLDHFGPRVTSLIGCVFLLLGPILLALAPMIPVATFDGFIPGYLLLALGGPCIFISTFQLSNAFPINSGLVLSCLTGAFDSSSAVWLGYRLLYQSTADPEDPTGKGTISLTLFFACYCIVPVIIAILQITIMPKQSYKSMGEIVKEIEEAPIDGHDEAVADDEINDPLPAPAAATAPAPEAPVEEIAHDHENEHHVRIVEPEPTEHTALLAPHKSSALEIRRRRRSSAVSQIEAIIGPEATESAQKKEEKKRAISGVWGAMHGKGALRQIGSFWFIFVVLFVMLQMLRTNYFIATVRPQYQYLLGSWDQSLVINGFFDLALPLGGLVSIPFIGTLLDYTSTVFTLSVLVLSAAVIGALGIIPNSMAAGYANIAMFVVYRPFFYTSISDYAAKVFGFETFGTVYGLIIATSGLFNLVQSLLDYVTVHIHDGNPIPVNVGLLVAGLVVGSAFVTFVTSQIGRLRREKAREALEEEAETAEELLVPEPSPVYH</sequence>
<dbReference type="PANTHER" id="PTHR20772">
    <property type="entry name" value="PROTEIN FMP42"/>
    <property type="match status" value="1"/>
</dbReference>
<evidence type="ECO:0000256" key="3">
    <source>
        <dbReference type="ARBA" id="ARBA00022448"/>
    </source>
</evidence>
<feature type="transmembrane region" description="Helical" evidence="7">
    <location>
        <begin position="85"/>
        <end position="105"/>
    </location>
</feature>
<evidence type="ECO:0000256" key="6">
    <source>
        <dbReference type="ARBA" id="ARBA00023136"/>
    </source>
</evidence>
<evidence type="ECO:0000313" key="8">
    <source>
        <dbReference type="EMBL" id="KZO97874.1"/>
    </source>
</evidence>
<evidence type="ECO:0000256" key="4">
    <source>
        <dbReference type="ARBA" id="ARBA00022692"/>
    </source>
</evidence>
<feature type="transmembrane region" description="Helical" evidence="7">
    <location>
        <begin position="445"/>
        <end position="464"/>
    </location>
</feature>
<dbReference type="EMBL" id="KV417278">
    <property type="protein sequence ID" value="KZO97874.1"/>
    <property type="molecule type" value="Genomic_DNA"/>
</dbReference>
<dbReference type="OrthoDB" id="330047at2759"/>
<feature type="transmembrane region" description="Helical" evidence="7">
    <location>
        <begin position="470"/>
        <end position="489"/>
    </location>
</feature>
<dbReference type="GO" id="GO:0000329">
    <property type="term" value="C:fungal-type vacuole membrane"/>
    <property type="evidence" value="ECO:0007669"/>
    <property type="project" value="TreeGrafter"/>
</dbReference>
<feature type="transmembrane region" description="Helical" evidence="7">
    <location>
        <begin position="173"/>
        <end position="192"/>
    </location>
</feature>
<dbReference type="InterPro" id="IPR052599">
    <property type="entry name" value="SLC43A_AATransporter"/>
</dbReference>
<keyword evidence="4 7" id="KW-0812">Transmembrane</keyword>
<dbReference type="SUPFAM" id="SSF103473">
    <property type="entry name" value="MFS general substrate transporter"/>
    <property type="match status" value="1"/>
</dbReference>
<dbReference type="AlphaFoldDB" id="A0A167NMP8"/>
<dbReference type="Proteomes" id="UP000076738">
    <property type="component" value="Unassembled WGS sequence"/>
</dbReference>
<comment type="similarity">
    <text evidence="2">Belongs to the SLC43A transporter (TC 2.A.1.44) family.</text>
</comment>
<feature type="transmembrane region" description="Helical" evidence="7">
    <location>
        <begin position="536"/>
        <end position="558"/>
    </location>
</feature>
<dbReference type="Gene3D" id="1.20.1250.20">
    <property type="entry name" value="MFS general substrate transporter like domains"/>
    <property type="match status" value="2"/>
</dbReference>
<feature type="transmembrane region" description="Helical" evidence="7">
    <location>
        <begin position="376"/>
        <end position="396"/>
    </location>
</feature>
<feature type="transmembrane region" description="Helical" evidence="7">
    <location>
        <begin position="112"/>
        <end position="131"/>
    </location>
</feature>
<proteinExistence type="inferred from homology"/>
<feature type="transmembrane region" description="Helical" evidence="7">
    <location>
        <begin position="496"/>
        <end position="516"/>
    </location>
</feature>
<dbReference type="STRING" id="1330018.A0A167NMP8"/>
<keyword evidence="5 7" id="KW-1133">Transmembrane helix</keyword>
<reference evidence="8 9" key="1">
    <citation type="journal article" date="2016" name="Mol. Biol. Evol.">
        <title>Comparative Genomics of Early-Diverging Mushroom-Forming Fungi Provides Insights into the Origins of Lignocellulose Decay Capabilities.</title>
        <authorList>
            <person name="Nagy L.G."/>
            <person name="Riley R."/>
            <person name="Tritt A."/>
            <person name="Adam C."/>
            <person name="Daum C."/>
            <person name="Floudas D."/>
            <person name="Sun H."/>
            <person name="Yadav J.S."/>
            <person name="Pangilinan J."/>
            <person name="Larsson K.H."/>
            <person name="Matsuura K."/>
            <person name="Barry K."/>
            <person name="Labutti K."/>
            <person name="Kuo R."/>
            <person name="Ohm R.A."/>
            <person name="Bhattacharya S.S."/>
            <person name="Shirouzu T."/>
            <person name="Yoshinaga Y."/>
            <person name="Martin F.M."/>
            <person name="Grigoriev I.V."/>
            <person name="Hibbett D.S."/>
        </authorList>
    </citation>
    <scope>NUCLEOTIDE SEQUENCE [LARGE SCALE GENOMIC DNA]</scope>
    <source>
        <strain evidence="8 9">TUFC12733</strain>
    </source>
</reference>
<evidence type="ECO:0000256" key="2">
    <source>
        <dbReference type="ARBA" id="ARBA00006595"/>
    </source>
</evidence>
<accession>A0A167NMP8</accession>
<evidence type="ECO:0000256" key="5">
    <source>
        <dbReference type="ARBA" id="ARBA00022989"/>
    </source>
</evidence>
<protein>
    <submittedName>
        <fullName evidence="8">MFS general substrate transporter</fullName>
    </submittedName>
</protein>
<evidence type="ECO:0000256" key="7">
    <source>
        <dbReference type="SAM" id="Phobius"/>
    </source>
</evidence>